<dbReference type="Pfam" id="PF08531">
    <property type="entry name" value="Bac_rhamnosid_N"/>
    <property type="match status" value="1"/>
</dbReference>
<dbReference type="EC" id="3.2.1.40" evidence="3"/>
<dbReference type="Gene3D" id="3.20.20.300">
    <property type="entry name" value="Glycoside hydrolase, family 3, N-terminal domain"/>
    <property type="match status" value="1"/>
</dbReference>
<dbReference type="PRINTS" id="PR00133">
    <property type="entry name" value="GLHYDRLASE3"/>
</dbReference>
<reference evidence="8" key="1">
    <citation type="journal article" date="2019" name="Int. J. Syst. Evol. Microbiol.">
        <title>The Global Catalogue of Microorganisms (GCM) 10K type strain sequencing project: providing services to taxonomists for standard genome sequencing and annotation.</title>
        <authorList>
            <consortium name="The Broad Institute Genomics Platform"/>
            <consortium name="The Broad Institute Genome Sequencing Center for Infectious Disease"/>
            <person name="Wu L."/>
            <person name="Ma J."/>
        </authorList>
    </citation>
    <scope>NUCLEOTIDE SEQUENCE [LARGE SCALE GENOMIC DNA]</scope>
    <source>
        <strain evidence="8">TBRC 1826</strain>
    </source>
</reference>
<dbReference type="Gene3D" id="2.60.40.10">
    <property type="entry name" value="Immunoglobulins"/>
    <property type="match status" value="2"/>
</dbReference>
<dbReference type="InterPro" id="IPR013737">
    <property type="entry name" value="Bac_rhamnosid_N"/>
</dbReference>
<dbReference type="InterPro" id="IPR013783">
    <property type="entry name" value="Ig-like_fold"/>
</dbReference>
<proteinExistence type="inferred from homology"/>
<evidence type="ECO:0000256" key="3">
    <source>
        <dbReference type="ARBA" id="ARBA00012652"/>
    </source>
</evidence>
<dbReference type="InterPro" id="IPR008902">
    <property type="entry name" value="Rhamnosid_concanavalin"/>
</dbReference>
<dbReference type="InterPro" id="IPR019800">
    <property type="entry name" value="Glyco_hydro_3_AS"/>
</dbReference>
<dbReference type="InterPro" id="IPR035398">
    <property type="entry name" value="Bac_rhamnosid_C"/>
</dbReference>
<dbReference type="Proteomes" id="UP001595847">
    <property type="component" value="Unassembled WGS sequence"/>
</dbReference>
<accession>A0ABV8FKT9</accession>
<keyword evidence="8" id="KW-1185">Reference proteome</keyword>
<dbReference type="InterPro" id="IPR035396">
    <property type="entry name" value="Bac_rhamnosid6H"/>
</dbReference>
<dbReference type="SUPFAM" id="SSF48208">
    <property type="entry name" value="Six-hairpin glycosidases"/>
    <property type="match status" value="1"/>
</dbReference>
<dbReference type="Pfam" id="PF25788">
    <property type="entry name" value="Ig_Rha78A_N"/>
    <property type="match status" value="1"/>
</dbReference>
<organism evidence="7 8">
    <name type="scientific">Nocardiopsis sediminis</name>
    <dbReference type="NCBI Taxonomy" id="1778267"/>
    <lineage>
        <taxon>Bacteria</taxon>
        <taxon>Bacillati</taxon>
        <taxon>Actinomycetota</taxon>
        <taxon>Actinomycetes</taxon>
        <taxon>Streptosporangiales</taxon>
        <taxon>Nocardiopsidaceae</taxon>
        <taxon>Nocardiopsis</taxon>
    </lineage>
</organism>
<dbReference type="Pfam" id="PF14310">
    <property type="entry name" value="Fn3-like"/>
    <property type="match status" value="1"/>
</dbReference>
<dbReference type="InterPro" id="IPR016007">
    <property type="entry name" value="Alpha_rhamnosid"/>
</dbReference>
<dbReference type="PROSITE" id="PS00775">
    <property type="entry name" value="GLYCOSYL_HYDROL_F3"/>
    <property type="match status" value="1"/>
</dbReference>
<comment type="similarity">
    <text evidence="2 5">Belongs to the glycosyl hydrolase 3 family.</text>
</comment>
<dbReference type="InterPro" id="IPR026891">
    <property type="entry name" value="Fn3-like"/>
</dbReference>
<dbReference type="EMBL" id="JBHSBH010000008">
    <property type="protein sequence ID" value="MFC3996759.1"/>
    <property type="molecule type" value="Genomic_DNA"/>
</dbReference>
<dbReference type="InterPro" id="IPR036962">
    <property type="entry name" value="Glyco_hydro_3_N_sf"/>
</dbReference>
<dbReference type="Pfam" id="PF17390">
    <property type="entry name" value="Bac_rhamnosid_C"/>
    <property type="match status" value="1"/>
</dbReference>
<dbReference type="PANTHER" id="PTHR33307">
    <property type="entry name" value="ALPHA-RHAMNOSIDASE (EUROFUNG)"/>
    <property type="match status" value="1"/>
</dbReference>
<dbReference type="InterPro" id="IPR012341">
    <property type="entry name" value="6hp_glycosidase-like_sf"/>
</dbReference>
<dbReference type="Pfam" id="PF05592">
    <property type="entry name" value="Bac_rhamnosid"/>
    <property type="match status" value="1"/>
</dbReference>
<dbReference type="GO" id="GO:0016787">
    <property type="term" value="F:hydrolase activity"/>
    <property type="evidence" value="ECO:0007669"/>
    <property type="project" value="UniProtKB-KW"/>
</dbReference>
<evidence type="ECO:0000313" key="7">
    <source>
        <dbReference type="EMBL" id="MFC3996759.1"/>
    </source>
</evidence>
<dbReference type="SUPFAM" id="SSF52279">
    <property type="entry name" value="Beta-D-glucan exohydrolase, C-terminal domain"/>
    <property type="match status" value="1"/>
</dbReference>
<evidence type="ECO:0000313" key="8">
    <source>
        <dbReference type="Proteomes" id="UP001595847"/>
    </source>
</evidence>
<dbReference type="InterPro" id="IPR017853">
    <property type="entry name" value="GH"/>
</dbReference>
<dbReference type="Pfam" id="PF17389">
    <property type="entry name" value="Bac_rhamnosid6H"/>
    <property type="match status" value="1"/>
</dbReference>
<dbReference type="PANTHER" id="PTHR33307:SF6">
    <property type="entry name" value="ALPHA-RHAMNOSIDASE (EUROFUNG)-RELATED"/>
    <property type="match status" value="1"/>
</dbReference>
<dbReference type="Gene3D" id="2.60.420.10">
    <property type="entry name" value="Maltose phosphorylase, domain 3"/>
    <property type="match status" value="1"/>
</dbReference>
<comment type="caution">
    <text evidence="7">The sequence shown here is derived from an EMBL/GenBank/DDBJ whole genome shotgun (WGS) entry which is preliminary data.</text>
</comment>
<keyword evidence="4 5" id="KW-0378">Hydrolase</keyword>
<evidence type="ECO:0000256" key="1">
    <source>
        <dbReference type="ARBA" id="ARBA00001445"/>
    </source>
</evidence>
<dbReference type="InterPro" id="IPR002772">
    <property type="entry name" value="Glyco_hydro_3_C"/>
</dbReference>
<dbReference type="Pfam" id="PF01915">
    <property type="entry name" value="Glyco_hydro_3_C"/>
    <property type="match status" value="1"/>
</dbReference>
<protein>
    <recommendedName>
        <fullName evidence="3">alpha-L-rhamnosidase</fullName>
        <ecNumber evidence="3">3.2.1.40</ecNumber>
    </recommendedName>
</protein>
<dbReference type="Pfam" id="PF00933">
    <property type="entry name" value="Glyco_hydro_3"/>
    <property type="match status" value="1"/>
</dbReference>
<gene>
    <name evidence="7" type="ORF">ACFOVU_12590</name>
</gene>
<dbReference type="InterPro" id="IPR001764">
    <property type="entry name" value="Glyco_hydro_3_N"/>
</dbReference>
<feature type="domain" description="Fibronectin type III-like" evidence="6">
    <location>
        <begin position="1520"/>
        <end position="1590"/>
    </location>
</feature>
<evidence type="ECO:0000256" key="5">
    <source>
        <dbReference type="RuleBase" id="RU361161"/>
    </source>
</evidence>
<dbReference type="SMART" id="SM01217">
    <property type="entry name" value="Fn3_like"/>
    <property type="match status" value="1"/>
</dbReference>
<evidence type="ECO:0000259" key="6">
    <source>
        <dbReference type="SMART" id="SM01217"/>
    </source>
</evidence>
<comment type="catalytic activity">
    <reaction evidence="1">
        <text>Hydrolysis of terminal non-reducing alpha-L-rhamnose residues in alpha-L-rhamnosides.</text>
        <dbReference type="EC" id="3.2.1.40"/>
    </reaction>
</comment>
<dbReference type="Gene3D" id="2.60.120.260">
    <property type="entry name" value="Galactose-binding domain-like"/>
    <property type="match status" value="2"/>
</dbReference>
<dbReference type="SUPFAM" id="SSF51445">
    <property type="entry name" value="(Trans)glycosidases"/>
    <property type="match status" value="1"/>
</dbReference>
<dbReference type="Gene3D" id="3.40.50.1700">
    <property type="entry name" value="Glycoside hydrolase family 3 C-terminal domain"/>
    <property type="match status" value="1"/>
</dbReference>
<sequence length="1695" mass="181818">MSITVSPVRFEHHREALGIGEPAPRLSWIITDASPGWRQARYELQERDGGTVAVDGGESVLVAWPFTPLASGARREVRVRVTGEDGTASPWSPWAAVEAGLLAPGDWTARMVGPDATAEIEGAPLLRGSFELRDAPIERARAYASGHGVFELELNGARIGRDELAPGWTAYESRLRYMTYDVTDALRPGANAVGAWLGDGWWRGHLGWDGRSALYGTELGVLVQIEVHYTDGERQTICSGPGWSAGSGPIRASDLYDGEEFDARLHDAAWSMPGFDDTGWAPVAERPFDPAVLAAPDGPPVRCVETLPVAEVLTSPSGRTILDFGQNLVGRLRITVRGAAGDTVVLRHAEVLEHGELAVGPLRAAKATDTYTLRGGGEEEWAPRFTFHGFRYAEVSGWPGNLDPSRVVAEVLHTDMERTGRFSTSDPRVERLHANVVWGMRGNFVDVPTDCPQRDERLGWTGDLQVFAPTAAYLYDASGMLVSWLRDLAAEQRRYNGTPMLVPAVTVGYNGPMAGWADAAAVVPWTLYQAYGDARILERQFDSMAAWVDEAAAAAGETRIWSAGFQYGDWLDPTAPAGRPEAAQTYPEIVATAYLARSAAIVAEAATVLGRAADAARYAALADEVRAAFHREYVSRSGRLLSDSATAYALALRFDLVEDDTERRRAADRLAEIVKGNGYKMSTGFIGTPIICDALSGNGHADTAYRLLLQTESPSWLYAVEHGATTIWERWDSLLPDGTVNPSGMTSFNHYAFGSVADWMHRVVAGLAPAEPGYRRIRVAPLPPRRGLTEASASLTTPYGPAATEWTLTAGLLRVTVTVPVGATAEVVLPSGQERTVEHGTYTFEEPFEIDSAEPRVFTVDSTLGEIVDDTEAMRVLTGVITKYIPEAAGHLSAGMRGQEAVTPRQIAGMLPRTDGVLGDLERGFAAVSAGEEIPLDAITAPETTQGGDDGLAHRAALLSGRDFWSTREGEGIRSIVLADGPHGVRRQDGTVDNLGFHQSRPSTCFPTGAAMGSTWNPALIREIGEALGREARALDVDVLLGPAINIKRSPLGGRTFEYLSEDPHLTGALATEYVHGVQSTGVGTSVKHFAVNSQETDRMRIDARVDARALREIYLPAFERVVTEARPTTVMSAYNAINGAFSSENRWLLTELLRGEWGFDGLVVSDWGAIKDRVAALHAGLDLEMPGTGDDGAREITAAVGDGRLDRSLVEQSLARLAHLAERTAPRDPAPAAFDADAHHALARRAAAEAVVLLRNEGAALPLRQGEQVAVIGEFAVAPQFQGGGSSHVNPTRLDIPLTLLRAELGNDRVSYAAGYSSAPGTDADRLVAEAVEAARAADVAVVFAGVHEADQSEGFDRTDIDLPAPHVALIRAVAAVARRTVVVLMNGGVVSLEPWHDEADAIVEGWALGQAVGGALADVLTGAVSPSGRLAESVPLRLADTPSYLTFPGENEVVRYGEGVFVGYRHYTTVGRAVRYPFGHGLAYTSFAYESLEARATGADTATVTATVRNTGERAGAEVVQIYIAPAPSRVRRPVRELAGFAKVHLEPGATATVEIPLGRRAFAHWDTTGDRWWVEPGTYTVELGRSSEDIVDTRAVDLGGDEEAPAPLAPDSTVKDWFGHPVVGPALMEAMLAGATDEQLAAAENNADMLKMVESMPMDQFARFPGVDIPDATLQRLIDMSIEAARPAGADR</sequence>
<dbReference type="InterPro" id="IPR008928">
    <property type="entry name" value="6-hairpin_glycosidase_sf"/>
</dbReference>
<dbReference type="Gene3D" id="1.50.10.10">
    <property type="match status" value="1"/>
</dbReference>
<name>A0ABV8FKT9_9ACTN</name>
<evidence type="ECO:0000256" key="4">
    <source>
        <dbReference type="ARBA" id="ARBA00022801"/>
    </source>
</evidence>
<dbReference type="InterPro" id="IPR036881">
    <property type="entry name" value="Glyco_hydro_3_C_sf"/>
</dbReference>
<dbReference type="RefSeq" id="WP_378533114.1">
    <property type="nucleotide sequence ID" value="NZ_JBHSBH010000008.1"/>
</dbReference>
<keyword evidence="5" id="KW-0326">Glycosidase</keyword>
<evidence type="ECO:0000256" key="2">
    <source>
        <dbReference type="ARBA" id="ARBA00005336"/>
    </source>
</evidence>